<dbReference type="AlphaFoldDB" id="A0A7W9DU91"/>
<dbReference type="SUPFAM" id="SSF52980">
    <property type="entry name" value="Restriction endonuclease-like"/>
    <property type="match status" value="1"/>
</dbReference>
<dbReference type="InterPro" id="IPR007569">
    <property type="entry name" value="DUF559"/>
</dbReference>
<feature type="domain" description="DUF559" evidence="2">
    <location>
        <begin position="295"/>
        <end position="367"/>
    </location>
</feature>
<evidence type="ECO:0000313" key="4">
    <source>
        <dbReference type="Proteomes" id="UP000588112"/>
    </source>
</evidence>
<proteinExistence type="predicted"/>
<sequence>MARSWAESPGEVAHSWAELPADRVVLLAGADAAARALTDEPPPDAAPAILTYVPVAARSVAEAAGHMLDALQDAALALFPAWLPDAAGIEPGASGTLAVRALALRAAATSHHFGPFLADLAESALHHADGTPRHAASGGPPGARSDGLSGTGAFARTSRFAPEVRAAGLARVLATGLRRSGAALLVPVPEGFSHADQDLLLAAAEWLAARGGFGVWLTGALSASADRVTRVTLRLPASARPEPSTPSTPPPRAVTFPAVTGMPHPASQAEKTLERALATRPWSHGRAWNQTYRSGPLANPIRVDLIWRRERCIVEIDGEDHHRPDRYAADRLRDVQLQLDGYAVLRFTNAQVLTDVEAVAAHLERFLKTRRDAPAKGSPRV</sequence>
<keyword evidence="3" id="KW-0540">Nuclease</keyword>
<evidence type="ECO:0000259" key="2">
    <source>
        <dbReference type="Pfam" id="PF04480"/>
    </source>
</evidence>
<dbReference type="GO" id="GO:0004519">
    <property type="term" value="F:endonuclease activity"/>
    <property type="evidence" value="ECO:0007669"/>
    <property type="project" value="UniProtKB-KW"/>
</dbReference>
<dbReference type="Proteomes" id="UP000588112">
    <property type="component" value="Unassembled WGS sequence"/>
</dbReference>
<dbReference type="EMBL" id="JACHBR010000002">
    <property type="protein sequence ID" value="MBB5630804.1"/>
    <property type="molecule type" value="Genomic_DNA"/>
</dbReference>
<accession>A0A7W9DU91</accession>
<comment type="caution">
    <text evidence="3">The sequence shown here is derived from an EMBL/GenBank/DDBJ whole genome shotgun (WGS) entry which is preliminary data.</text>
</comment>
<keyword evidence="3" id="KW-0255">Endonuclease</keyword>
<dbReference type="Pfam" id="PF04480">
    <property type="entry name" value="DUF559"/>
    <property type="match status" value="1"/>
</dbReference>
<evidence type="ECO:0000313" key="3">
    <source>
        <dbReference type="EMBL" id="MBB5630804.1"/>
    </source>
</evidence>
<gene>
    <name evidence="3" type="ORF">BJ981_006568</name>
</gene>
<keyword evidence="3" id="KW-0378">Hydrolase</keyword>
<dbReference type="Gene3D" id="3.40.960.10">
    <property type="entry name" value="VSR Endonuclease"/>
    <property type="match status" value="1"/>
</dbReference>
<dbReference type="InterPro" id="IPR047216">
    <property type="entry name" value="Endonuclease_DUF559_bact"/>
</dbReference>
<reference evidence="3 4" key="1">
    <citation type="submission" date="2020-08" db="EMBL/GenBank/DDBJ databases">
        <title>Sequencing the genomes of 1000 actinobacteria strains.</title>
        <authorList>
            <person name="Klenk H.-P."/>
        </authorList>
    </citation>
    <scope>NUCLEOTIDE SEQUENCE [LARGE SCALE GENOMIC DNA]</scope>
    <source>
        <strain evidence="3 4">DSM 45790</strain>
    </source>
</reference>
<evidence type="ECO:0000256" key="1">
    <source>
        <dbReference type="SAM" id="MobiDB-lite"/>
    </source>
</evidence>
<protein>
    <submittedName>
        <fullName evidence="3">Very-short-patch-repair endonuclease</fullName>
    </submittedName>
</protein>
<keyword evidence="4" id="KW-1185">Reference proteome</keyword>
<name>A0A7W9DU91_9ACTN</name>
<organism evidence="3 4">
    <name type="scientific">Sphaerisporangium krabiense</name>
    <dbReference type="NCBI Taxonomy" id="763782"/>
    <lineage>
        <taxon>Bacteria</taxon>
        <taxon>Bacillati</taxon>
        <taxon>Actinomycetota</taxon>
        <taxon>Actinomycetes</taxon>
        <taxon>Streptosporangiales</taxon>
        <taxon>Streptosporangiaceae</taxon>
        <taxon>Sphaerisporangium</taxon>
    </lineage>
</organism>
<dbReference type="InterPro" id="IPR011335">
    <property type="entry name" value="Restrct_endonuc-II-like"/>
</dbReference>
<dbReference type="PANTHER" id="PTHR38590">
    <property type="entry name" value="BLL0828 PROTEIN"/>
    <property type="match status" value="1"/>
</dbReference>
<dbReference type="PANTHER" id="PTHR38590:SF1">
    <property type="entry name" value="BLL0828 PROTEIN"/>
    <property type="match status" value="1"/>
</dbReference>
<dbReference type="RefSeq" id="WP_184617196.1">
    <property type="nucleotide sequence ID" value="NZ_BOOS01000052.1"/>
</dbReference>
<feature type="region of interest" description="Disordered" evidence="1">
    <location>
        <begin position="129"/>
        <end position="149"/>
    </location>
</feature>